<proteinExistence type="predicted"/>
<accession>A0A2T0RTS5</accession>
<dbReference type="Gene3D" id="2.60.120.1620">
    <property type="match status" value="1"/>
</dbReference>
<dbReference type="InterPro" id="IPR031924">
    <property type="entry name" value="GH115"/>
</dbReference>
<dbReference type="GO" id="GO:0005975">
    <property type="term" value="P:carbohydrate metabolic process"/>
    <property type="evidence" value="ECO:0007669"/>
    <property type="project" value="UniProtKB-ARBA"/>
</dbReference>
<gene>
    <name evidence="4" type="ORF">CLV58_1395</name>
</gene>
<evidence type="ECO:0000313" key="4">
    <source>
        <dbReference type="EMBL" id="PRY24537.1"/>
    </source>
</evidence>
<evidence type="ECO:0000256" key="2">
    <source>
        <dbReference type="SAM" id="SignalP"/>
    </source>
</evidence>
<dbReference type="OrthoDB" id="8727830at2"/>
<dbReference type="RefSeq" id="WP_106140737.1">
    <property type="nucleotide sequence ID" value="NZ_PVTE01000039.1"/>
</dbReference>
<dbReference type="EMBL" id="PVTE01000039">
    <property type="protein sequence ID" value="PRY24537.1"/>
    <property type="molecule type" value="Genomic_DNA"/>
</dbReference>
<keyword evidence="1 4" id="KW-0378">Hydrolase</keyword>
<feature type="chain" id="PRO_5015621948" evidence="2">
    <location>
        <begin position="20"/>
        <end position="960"/>
    </location>
</feature>
<dbReference type="InterPro" id="IPR042301">
    <property type="entry name" value="GH115_sf"/>
</dbReference>
<feature type="signal peptide" evidence="2">
    <location>
        <begin position="1"/>
        <end position="19"/>
    </location>
</feature>
<dbReference type="PANTHER" id="PTHR37842">
    <property type="match status" value="1"/>
</dbReference>
<name>A0A2T0RTS5_9BACT</name>
<dbReference type="Gene3D" id="3.30.379.10">
    <property type="entry name" value="Chitobiase/beta-hexosaminidase domain 2-like"/>
    <property type="match status" value="1"/>
</dbReference>
<dbReference type="AlphaFoldDB" id="A0A2T0RTS5"/>
<keyword evidence="5" id="KW-1185">Reference proteome</keyword>
<dbReference type="InterPro" id="IPR041437">
    <property type="entry name" value="GH115_C"/>
</dbReference>
<comment type="caution">
    <text evidence="4">The sequence shown here is derived from an EMBL/GenBank/DDBJ whole genome shotgun (WGS) entry which is preliminary data.</text>
</comment>
<dbReference type="Proteomes" id="UP000238375">
    <property type="component" value="Unassembled WGS sequence"/>
</dbReference>
<dbReference type="PANTHER" id="PTHR37842:SF2">
    <property type="entry name" value="GYLCOSYL HYDROLASE 115 C-TERMINAL DOMAIN-CONTAINING PROTEIN"/>
    <property type="match status" value="1"/>
</dbReference>
<dbReference type="GO" id="GO:0016787">
    <property type="term" value="F:hydrolase activity"/>
    <property type="evidence" value="ECO:0007669"/>
    <property type="project" value="UniProtKB-KW"/>
</dbReference>
<reference evidence="4 5" key="1">
    <citation type="submission" date="2018-03" db="EMBL/GenBank/DDBJ databases">
        <title>Genomic Encyclopedia of Archaeal and Bacterial Type Strains, Phase II (KMG-II): from individual species to whole genera.</title>
        <authorList>
            <person name="Goeker M."/>
        </authorList>
    </citation>
    <scope>NUCLEOTIDE SEQUENCE [LARGE SCALE GENOMIC DNA]</scope>
    <source>
        <strain evidence="4 5">DSM 28354</strain>
    </source>
</reference>
<evidence type="ECO:0000256" key="1">
    <source>
        <dbReference type="ARBA" id="ARBA00022801"/>
    </source>
</evidence>
<protein>
    <submittedName>
        <fullName evidence="4">Glycosyl hydrolase family 115 (Putative glucuronidase)</fullName>
    </submittedName>
</protein>
<feature type="domain" description="Gylcosyl hydrolase 115 C-terminal" evidence="3">
    <location>
        <begin position="779"/>
        <end position="948"/>
    </location>
</feature>
<dbReference type="SUPFAM" id="SSF55545">
    <property type="entry name" value="beta-N-acetylhexosaminidase-like domain"/>
    <property type="match status" value="1"/>
</dbReference>
<dbReference type="InterPro" id="IPR029018">
    <property type="entry name" value="Hex-like_dom2"/>
</dbReference>
<sequence length="960" mass="107295">MTKLLLCLLLTSLSLQSLAIVPGKYVATQPGKGRFPLTTKGRVVPMLTGQDEYAGVRRAMNSLEADIVRVTRAKPALSPDQKSPKELILVGTIGKNPLIDKLVRDKKLDLSSLTGKWETYSTQVVEKPMPGVDRALVIAGSDKRGTIFGLYDLSAQIGVSPWHWWADVPVQPQKALYVLPGQHTAGTPAVKYRGIFINDEAPALSGWTKARFGGFNHQFYEHVFELILRLKGNYLWPAMWGNAFYDDDSQNPKLADEYGVVIGTSHHEPLMRAHDEWRRYGKGPWNYQTNDSTLRAFWRKSVERMGSNESILSVGMRGDGDEPMSRETATALLEKIVADQRTIISDVTGKPASETPQSWALYKEVQDYYDKGMRVPDDVTLLLCDDNWGNLRKLPSVGTPKRKGGYGIYYHYDYVGGPRNYKWINTNTIARTREQMHLAYEHGVDQIWIVNVGDIKPMEFPIAFFLDYAWNPNAWPADKLTDYTRLWAQQQFGTKHAEAIARILTAYTQYNARRKPELLSPDTYSLTHYREAERVVADYNQLLSEAERIGKDLPTSYQDAYFQLVLHPVKASATLNELYVTAGRNRLYAKQGRAATNSLADRVKMLFERDAQITRFYNDTLAGGKWTHMMDQTHIGYTYWQQPDKNSMPKVETISVPTAAEMGVAVEGSDDWFPGSAGRAQTLPTFDKYNQQTYYIDLFNRGQTPFAFQASAGAPWLTLSTTSGTVGQETRLLVGVNWKQAPAGTQQVPITLTGPNGQQVVVQAVVSNPAAPQFDTAVGFVESNGYVSIDAEHPTRMIETATATWQQLPDIGRTAGGLTISPVTTATVEQPGGQSPRLAYQVILADSGTVQVQTYVSPTLNFNDNKGLRFAISFDGEAPQIINMHANETGWVWEQSVANNIRILTTTHRLTKPGTHTLNYWLVDPAVVVQKFVIDRGGLKPSYLGPPESFRRDAPTMSHK</sequence>
<dbReference type="Gene3D" id="1.20.58.2150">
    <property type="match status" value="1"/>
</dbReference>
<dbReference type="Pfam" id="PF15979">
    <property type="entry name" value="Glyco_hydro_115"/>
    <property type="match status" value="1"/>
</dbReference>
<evidence type="ECO:0000313" key="5">
    <source>
        <dbReference type="Proteomes" id="UP000238375"/>
    </source>
</evidence>
<dbReference type="Gene3D" id="3.20.20.520">
    <property type="entry name" value="Glycosyl hydrolase family 115"/>
    <property type="match status" value="1"/>
</dbReference>
<keyword evidence="2" id="KW-0732">Signal</keyword>
<evidence type="ECO:0000259" key="3">
    <source>
        <dbReference type="Pfam" id="PF17829"/>
    </source>
</evidence>
<dbReference type="Pfam" id="PF17829">
    <property type="entry name" value="GH115_C"/>
    <property type="match status" value="1"/>
</dbReference>
<organism evidence="4 5">
    <name type="scientific">Spirosoma oryzae</name>
    <dbReference type="NCBI Taxonomy" id="1469603"/>
    <lineage>
        <taxon>Bacteria</taxon>
        <taxon>Pseudomonadati</taxon>
        <taxon>Bacteroidota</taxon>
        <taxon>Cytophagia</taxon>
        <taxon>Cytophagales</taxon>
        <taxon>Cytophagaceae</taxon>
        <taxon>Spirosoma</taxon>
    </lineage>
</organism>